<gene>
    <name evidence="3" type="ORF">ALTATR162_LOCUS2829</name>
</gene>
<reference evidence="3" key="1">
    <citation type="submission" date="2021-05" db="EMBL/GenBank/DDBJ databases">
        <authorList>
            <person name="Stam R."/>
        </authorList>
    </citation>
    <scope>NUCLEOTIDE SEQUENCE</scope>
    <source>
        <strain evidence="3">CS162</strain>
    </source>
</reference>
<feature type="compositionally biased region" description="Low complexity" evidence="1">
    <location>
        <begin position="100"/>
        <end position="110"/>
    </location>
</feature>
<evidence type="ECO:0000259" key="2">
    <source>
        <dbReference type="Pfam" id="PF13919"/>
    </source>
</evidence>
<keyword evidence="4" id="KW-1185">Reference proteome</keyword>
<feature type="domain" description="ASX DEUBAD" evidence="2">
    <location>
        <begin position="165"/>
        <end position="290"/>
    </location>
</feature>
<feature type="compositionally biased region" description="Low complexity" evidence="1">
    <location>
        <begin position="10"/>
        <end position="24"/>
    </location>
</feature>
<feature type="compositionally biased region" description="Basic and acidic residues" evidence="1">
    <location>
        <begin position="137"/>
        <end position="150"/>
    </location>
</feature>
<dbReference type="AlphaFoldDB" id="A0A8J2HZU0"/>
<name>A0A8J2HZU0_9PLEO</name>
<evidence type="ECO:0000256" key="1">
    <source>
        <dbReference type="SAM" id="MobiDB-lite"/>
    </source>
</evidence>
<feature type="region of interest" description="Disordered" evidence="1">
    <location>
        <begin position="1"/>
        <end position="160"/>
    </location>
</feature>
<proteinExistence type="predicted"/>
<evidence type="ECO:0000313" key="3">
    <source>
        <dbReference type="EMBL" id="CAG5152576.1"/>
    </source>
</evidence>
<evidence type="ECO:0000313" key="4">
    <source>
        <dbReference type="Proteomes" id="UP000676310"/>
    </source>
</evidence>
<dbReference type="Proteomes" id="UP000676310">
    <property type="component" value="Unassembled WGS sequence"/>
</dbReference>
<dbReference type="InterPro" id="IPR028020">
    <property type="entry name" value="ASX_DEUBAD_dom"/>
</dbReference>
<dbReference type="OrthoDB" id="2289918at2759"/>
<protein>
    <recommendedName>
        <fullName evidence="2">ASX DEUBAD domain-containing protein</fullName>
    </recommendedName>
</protein>
<feature type="compositionally biased region" description="Polar residues" evidence="1">
    <location>
        <begin position="25"/>
        <end position="34"/>
    </location>
</feature>
<sequence>MSHAKPDPSPLSSPTSSPSEQTSPLDSSLPNQAPDSAIPSIENGSSISTTAPTSNMGAKRAPKQSPKRAREEEDDDDEAFGTPPPKGTARKTNKAANSNTVTKKAAAPKKAMPKKTPAKKVAVAPPPPSSRPSRNRKAPERFEDLEEKPTPKSLPNKKGSSKVFDPIYITTNSSSRLVKADVYHMLLEGPAWTSLSAEQQSTLVSMLPQDTTNQALLAKISAGELEDTRPSAFTLENNCFRTDVAKFQEDLKNGHLAKTWQAAAEQAVVERAAGEYDEWKAAEAESWWGQKGK</sequence>
<organism evidence="3 4">
    <name type="scientific">Alternaria atra</name>
    <dbReference type="NCBI Taxonomy" id="119953"/>
    <lineage>
        <taxon>Eukaryota</taxon>
        <taxon>Fungi</taxon>
        <taxon>Dikarya</taxon>
        <taxon>Ascomycota</taxon>
        <taxon>Pezizomycotina</taxon>
        <taxon>Dothideomycetes</taxon>
        <taxon>Pleosporomycetidae</taxon>
        <taxon>Pleosporales</taxon>
        <taxon>Pleosporineae</taxon>
        <taxon>Pleosporaceae</taxon>
        <taxon>Alternaria</taxon>
        <taxon>Alternaria sect. Ulocladioides</taxon>
    </lineage>
</organism>
<dbReference type="GeneID" id="67014317"/>
<dbReference type="Pfam" id="PF13919">
    <property type="entry name" value="ASXH"/>
    <property type="match status" value="1"/>
</dbReference>
<feature type="compositionally biased region" description="Polar residues" evidence="1">
    <location>
        <begin position="42"/>
        <end position="56"/>
    </location>
</feature>
<accession>A0A8J2HZU0</accession>
<dbReference type="RefSeq" id="XP_043166370.1">
    <property type="nucleotide sequence ID" value="XM_043310435.1"/>
</dbReference>
<comment type="caution">
    <text evidence="3">The sequence shown here is derived from an EMBL/GenBank/DDBJ whole genome shotgun (WGS) entry which is preliminary data.</text>
</comment>
<dbReference type="EMBL" id="CAJRGZ010000016">
    <property type="protein sequence ID" value="CAG5152576.1"/>
    <property type="molecule type" value="Genomic_DNA"/>
</dbReference>